<dbReference type="InterPro" id="IPR000873">
    <property type="entry name" value="AMP-dep_synth/lig_dom"/>
</dbReference>
<dbReference type="InterPro" id="IPR050237">
    <property type="entry name" value="ATP-dep_AMP-bd_enzyme"/>
</dbReference>
<comment type="caution">
    <text evidence="12">The sequence shown here is derived from an EMBL/GenBank/DDBJ whole genome shotgun (WGS) entry which is preliminary data.</text>
</comment>
<evidence type="ECO:0000256" key="1">
    <source>
        <dbReference type="ARBA" id="ARBA00004170"/>
    </source>
</evidence>
<feature type="transmembrane region" description="Helical" evidence="8">
    <location>
        <begin position="85"/>
        <end position="108"/>
    </location>
</feature>
<dbReference type="EC" id="6.2.1.3" evidence="5"/>
<dbReference type="RefSeq" id="WP_185709850.1">
    <property type="nucleotide sequence ID" value="NZ_JAAXCY010000016.1"/>
</dbReference>
<dbReference type="AlphaFoldDB" id="A0A7X1ATQ8"/>
<dbReference type="GO" id="GO:0004467">
    <property type="term" value="F:long-chain fatty acid-CoA ligase activity"/>
    <property type="evidence" value="ECO:0007669"/>
    <property type="project" value="UniProtKB-EC"/>
</dbReference>
<feature type="domain" description="AMP-dependent synthetase/ligase" evidence="9">
    <location>
        <begin position="30"/>
        <end position="394"/>
    </location>
</feature>
<dbReference type="InterPro" id="IPR020845">
    <property type="entry name" value="AMP-binding_CS"/>
</dbReference>
<dbReference type="Proteomes" id="UP000534677">
    <property type="component" value="Unassembled WGS sequence"/>
</dbReference>
<dbReference type="Gene3D" id="3.30.300.30">
    <property type="match status" value="1"/>
</dbReference>
<dbReference type="Pfam" id="PF00501">
    <property type="entry name" value="AMP-binding"/>
    <property type="match status" value="1"/>
</dbReference>
<feature type="transmembrane region" description="Helical" evidence="8">
    <location>
        <begin position="217"/>
        <end position="236"/>
    </location>
</feature>
<dbReference type="EMBL" id="JAAXCZ010000016">
    <property type="protein sequence ID" value="MBC2384294.1"/>
    <property type="molecule type" value="Genomic_DNA"/>
</dbReference>
<feature type="domain" description="AMP-binding enzyme C-terminal" evidence="10">
    <location>
        <begin position="445"/>
        <end position="521"/>
    </location>
</feature>
<dbReference type="Proteomes" id="UP000520513">
    <property type="component" value="Unassembled WGS sequence"/>
</dbReference>
<dbReference type="Pfam" id="PF13193">
    <property type="entry name" value="AMP-binding_C"/>
    <property type="match status" value="1"/>
</dbReference>
<evidence type="ECO:0000313" key="11">
    <source>
        <dbReference type="EMBL" id="MBC2384294.1"/>
    </source>
</evidence>
<organism evidence="12 13">
    <name type="scientific">Pseudomonas cremoris</name>
    <dbReference type="NCBI Taxonomy" id="2724178"/>
    <lineage>
        <taxon>Bacteria</taxon>
        <taxon>Pseudomonadati</taxon>
        <taxon>Pseudomonadota</taxon>
        <taxon>Gammaproteobacteria</taxon>
        <taxon>Pseudomonadales</taxon>
        <taxon>Pseudomonadaceae</taxon>
        <taxon>Pseudomonas</taxon>
    </lineage>
</organism>
<evidence type="ECO:0000313" key="13">
    <source>
        <dbReference type="Proteomes" id="UP000520513"/>
    </source>
</evidence>
<keyword evidence="3" id="KW-0436">Ligase</keyword>
<evidence type="ECO:0000256" key="2">
    <source>
        <dbReference type="ARBA" id="ARBA00005005"/>
    </source>
</evidence>
<evidence type="ECO:0000256" key="3">
    <source>
        <dbReference type="ARBA" id="ARBA00022598"/>
    </source>
</evidence>
<dbReference type="GO" id="GO:0016020">
    <property type="term" value="C:membrane"/>
    <property type="evidence" value="ECO:0007669"/>
    <property type="project" value="UniProtKB-SubCell"/>
</dbReference>
<protein>
    <recommendedName>
        <fullName evidence="6">Long-chain-fatty-acid--CoA ligase</fullName>
        <ecNumber evidence="5">6.2.1.3</ecNumber>
    </recommendedName>
    <alternativeName>
        <fullName evidence="7">Long-chain acyl-CoA synthetase</fullName>
    </alternativeName>
</protein>
<evidence type="ECO:0000256" key="8">
    <source>
        <dbReference type="SAM" id="Phobius"/>
    </source>
</evidence>
<name>A0A7X1ATQ8_9PSED</name>
<evidence type="ECO:0000256" key="6">
    <source>
        <dbReference type="ARBA" id="ARBA00039545"/>
    </source>
</evidence>
<dbReference type="PROSITE" id="PS00455">
    <property type="entry name" value="AMP_BINDING"/>
    <property type="match status" value="1"/>
</dbReference>
<sequence length="531" mass="57550">MDPHARHPAYPASFPDTLELGEHDTLITTLEQSFARYPQRIAATCLDETLSYAQLARHSNNFAVYLHQSGLQRGDRVALMMPNSLPYLIALAGVIQAGMVVVNVNPLYTPRELAHQLKDSGARSIVIAEPFLTTLEQVIEHTSVQQVLATPVLGLLEQVDSEHASPFARALRDQVTAVPTEVAPTDIAFLQYTGGTTGVSKGAVLTHRSVGASLKMILLWFTPANIAHPIAIVLPLPLYHVYPMSVALMSISLGANLRLVPNPRDTTSVINELKRAPFDMFMGVNTLFNSLVEDPQLHTVDFSTTYAVIGAGASVQQPVVERWIAAGGAPITEAYGLTETSPCMMFNPRGRNGSIGIAMPSTALRVVDDQGQAVTASASGELQVKGPQVFAGYWQNAQETRAAFTDDGWFKTGDIVTVAEDGFMHLVDRKKDMILVSGFNVYPKEIEDVVASHPGILECACIGVPDERSGEVPHLFAVPRAPGEAVTVDELKAHCRSGLTAYKVPRYITFVESLPKSLAGKILRKDLRTAH</sequence>
<evidence type="ECO:0000256" key="7">
    <source>
        <dbReference type="ARBA" id="ARBA00042773"/>
    </source>
</evidence>
<keyword evidence="8" id="KW-0812">Transmembrane</keyword>
<keyword evidence="8" id="KW-1133">Transmembrane helix</keyword>
<dbReference type="InterPro" id="IPR025110">
    <property type="entry name" value="AMP-bd_C"/>
</dbReference>
<evidence type="ECO:0000259" key="10">
    <source>
        <dbReference type="Pfam" id="PF13193"/>
    </source>
</evidence>
<dbReference type="InterPro" id="IPR045851">
    <property type="entry name" value="AMP-bd_C_sf"/>
</dbReference>
<keyword evidence="14" id="KW-1185">Reference proteome</keyword>
<evidence type="ECO:0000256" key="5">
    <source>
        <dbReference type="ARBA" id="ARBA00026121"/>
    </source>
</evidence>
<reference evidence="13 14" key="1">
    <citation type="submission" date="2020-04" db="EMBL/GenBank/DDBJ databases">
        <title>Pseudomonas crami sp. nov., a novel proteolytic bacterial species isolated from cream.</title>
        <authorList>
            <person name="Hofmann K."/>
            <person name="Woller A."/>
            <person name="Huptas C."/>
            <person name="Wenning M."/>
            <person name="Scherer S."/>
            <person name="Doll E.V."/>
        </authorList>
    </citation>
    <scope>NUCLEOTIDE SEQUENCE [LARGE SCALE GENOMIC DNA]</scope>
    <source>
        <strain evidence="11 14">WS 5096</strain>
        <strain evidence="12 13">WS 5106</strain>
    </source>
</reference>
<evidence type="ECO:0000259" key="9">
    <source>
        <dbReference type="Pfam" id="PF00501"/>
    </source>
</evidence>
<evidence type="ECO:0000313" key="14">
    <source>
        <dbReference type="Proteomes" id="UP000534677"/>
    </source>
</evidence>
<accession>A0A7X1ATQ8</accession>
<proteinExistence type="predicted"/>
<evidence type="ECO:0000313" key="12">
    <source>
        <dbReference type="EMBL" id="MBC2410375.1"/>
    </source>
</evidence>
<evidence type="ECO:0000256" key="4">
    <source>
        <dbReference type="ARBA" id="ARBA00023136"/>
    </source>
</evidence>
<dbReference type="SUPFAM" id="SSF56801">
    <property type="entry name" value="Acetyl-CoA synthetase-like"/>
    <property type="match status" value="1"/>
</dbReference>
<dbReference type="Gene3D" id="3.40.50.12780">
    <property type="entry name" value="N-terminal domain of ligase-like"/>
    <property type="match status" value="1"/>
</dbReference>
<keyword evidence="4 8" id="KW-0472">Membrane</keyword>
<comment type="pathway">
    <text evidence="2">Lipid metabolism; fatty acid beta-oxidation.</text>
</comment>
<dbReference type="PANTHER" id="PTHR43767">
    <property type="entry name" value="LONG-CHAIN-FATTY-ACID--COA LIGASE"/>
    <property type="match status" value="1"/>
</dbReference>
<dbReference type="CDD" id="cd05936">
    <property type="entry name" value="FC-FACS_FadD_like"/>
    <property type="match status" value="1"/>
</dbReference>
<comment type="subcellular location">
    <subcellularLocation>
        <location evidence="1">Membrane</location>
        <topology evidence="1">Peripheral membrane protein</topology>
    </subcellularLocation>
</comment>
<dbReference type="InterPro" id="IPR042099">
    <property type="entry name" value="ANL_N_sf"/>
</dbReference>
<dbReference type="EMBL" id="JAAXCY010000016">
    <property type="protein sequence ID" value="MBC2410375.1"/>
    <property type="molecule type" value="Genomic_DNA"/>
</dbReference>
<gene>
    <name evidence="11" type="ORF">HF209_25470</name>
    <name evidence="12" type="ORF">HF257_30580</name>
</gene>
<dbReference type="PANTHER" id="PTHR43767:SF8">
    <property type="entry name" value="LONG-CHAIN-FATTY-ACID--COA LIGASE"/>
    <property type="match status" value="1"/>
</dbReference>